<dbReference type="Gene3D" id="3.40.50.2300">
    <property type="match status" value="2"/>
</dbReference>
<keyword evidence="3" id="KW-0732">Signal</keyword>
<dbReference type="GO" id="GO:0030313">
    <property type="term" value="C:cell envelope"/>
    <property type="evidence" value="ECO:0007669"/>
    <property type="project" value="UniProtKB-SubCell"/>
</dbReference>
<comment type="caution">
    <text evidence="5">The sequence shown here is derived from an EMBL/GenBank/DDBJ whole genome shotgun (WGS) entry which is preliminary data.</text>
</comment>
<comment type="subcellular location">
    <subcellularLocation>
        <location evidence="1">Cell envelope</location>
    </subcellularLocation>
</comment>
<dbReference type="AlphaFoldDB" id="A0A6N6W0T8"/>
<dbReference type="Proteomes" id="UP000463700">
    <property type="component" value="Unassembled WGS sequence"/>
</dbReference>
<accession>A0A6N6W0T8</accession>
<evidence type="ECO:0000313" key="5">
    <source>
        <dbReference type="EMBL" id="KAE8754073.1"/>
    </source>
</evidence>
<dbReference type="PANTHER" id="PTHR46847:SF1">
    <property type="entry name" value="D-ALLOSE-BINDING PERIPLASMIC PROTEIN-RELATED"/>
    <property type="match status" value="1"/>
</dbReference>
<reference evidence="5 6" key="1">
    <citation type="journal article" date="2020" name="Int. J. Syst. Evol. Microbiol.">
        <title>Paraburkholderia madseniana sp. nov., a phenolic acid-degrading bacterium isolated from acidic forest soil.</title>
        <authorList>
            <person name="Wilhelm R.C."/>
            <person name="Murphy S.J.L."/>
            <person name="Feriancek N.M."/>
            <person name="Karasz D.C."/>
            <person name="DeRito C.M."/>
            <person name="Newman J.D."/>
            <person name="Buckley D.H."/>
        </authorList>
    </citation>
    <scope>NUCLEOTIDE SEQUENCE [LARGE SCALE GENOMIC DNA]</scope>
    <source>
        <strain evidence="5 6">RP11</strain>
    </source>
</reference>
<dbReference type="RefSeq" id="WP_154567203.1">
    <property type="nucleotide sequence ID" value="NZ_VOSW01000148.1"/>
</dbReference>
<feature type="domain" description="Periplasmic binding protein" evidence="4">
    <location>
        <begin position="27"/>
        <end position="281"/>
    </location>
</feature>
<evidence type="ECO:0000256" key="2">
    <source>
        <dbReference type="ARBA" id="ARBA00007639"/>
    </source>
</evidence>
<organism evidence="5 6">
    <name type="scientific">Paraburkholderia madseniana</name>
    <dbReference type="NCBI Taxonomy" id="2599607"/>
    <lineage>
        <taxon>Bacteria</taxon>
        <taxon>Pseudomonadati</taxon>
        <taxon>Pseudomonadota</taxon>
        <taxon>Betaproteobacteria</taxon>
        <taxon>Burkholderiales</taxon>
        <taxon>Burkholderiaceae</taxon>
        <taxon>Paraburkholderia</taxon>
    </lineage>
</organism>
<gene>
    <name evidence="5" type="ORF">FSO04_41630</name>
</gene>
<name>A0A6N6W0T8_9BURK</name>
<protein>
    <submittedName>
        <fullName evidence="5">Substrate-binding domain-containing protein</fullName>
    </submittedName>
</protein>
<dbReference type="InterPro" id="IPR025997">
    <property type="entry name" value="SBP_2_dom"/>
</dbReference>
<dbReference type="PANTHER" id="PTHR46847">
    <property type="entry name" value="D-ALLOSE-BINDING PERIPLASMIC PROTEIN-RELATED"/>
    <property type="match status" value="1"/>
</dbReference>
<dbReference type="GO" id="GO:0030246">
    <property type="term" value="F:carbohydrate binding"/>
    <property type="evidence" value="ECO:0007669"/>
    <property type="project" value="UniProtKB-ARBA"/>
</dbReference>
<comment type="similarity">
    <text evidence="2">Belongs to the bacterial solute-binding protein 2 family.</text>
</comment>
<evidence type="ECO:0000259" key="4">
    <source>
        <dbReference type="Pfam" id="PF13407"/>
    </source>
</evidence>
<proteinExistence type="inferred from homology"/>
<evidence type="ECO:0000256" key="3">
    <source>
        <dbReference type="ARBA" id="ARBA00022729"/>
    </source>
</evidence>
<dbReference type="Pfam" id="PF13407">
    <property type="entry name" value="Peripla_BP_4"/>
    <property type="match status" value="1"/>
</dbReference>
<evidence type="ECO:0000313" key="6">
    <source>
        <dbReference type="Proteomes" id="UP000463700"/>
    </source>
</evidence>
<dbReference type="EMBL" id="VOSW01000148">
    <property type="protein sequence ID" value="KAE8754073.1"/>
    <property type="molecule type" value="Genomic_DNA"/>
</dbReference>
<evidence type="ECO:0000256" key="1">
    <source>
        <dbReference type="ARBA" id="ARBA00004196"/>
    </source>
</evidence>
<dbReference type="SUPFAM" id="SSF53822">
    <property type="entry name" value="Periplasmic binding protein-like I"/>
    <property type="match status" value="1"/>
</dbReference>
<sequence>MRRVLALVLLFAALTGALPIASATRLGVVLAGSSLVFWQAMTKGIKQAAEDKHVELVMRNPSDGASLGAQPNIQLRMIDYMVQSRVAGILLVPEPLADVATPVSIAVPTVLIDRSSTDYNAISTVSTDNFVAGKKAALSLVPVLRRGAKVAVLRLAPNISSTTERETGFLSVAREMGWDVVVDTYVGYRPRDAEGLIVKALNAYVGHLDAVFAPAEPIAYGALRVIEARAVGDRPRLVVFDWRPEFMDGLERGVVYADVVQDPYRMGYLAVETLVAALQGHSPSSKVFVDVVTVTPNNMHDPAIRAVLANYIQ</sequence>
<dbReference type="OrthoDB" id="250606at2"/>
<dbReference type="InterPro" id="IPR028082">
    <property type="entry name" value="Peripla_BP_I"/>
</dbReference>